<evidence type="ECO:0000256" key="5">
    <source>
        <dbReference type="ARBA" id="ARBA00022519"/>
    </source>
</evidence>
<feature type="domain" description="HemY N-terminal" evidence="13">
    <location>
        <begin position="26"/>
        <end position="131"/>
    </location>
</feature>
<dbReference type="Proteomes" id="UP000316649">
    <property type="component" value="Unassembled WGS sequence"/>
</dbReference>
<comment type="pathway">
    <text evidence="3">Porphyrin-containing compound metabolism; protoheme biosynthesis.</text>
</comment>
<evidence type="ECO:0000313" key="15">
    <source>
        <dbReference type="Proteomes" id="UP000316649"/>
    </source>
</evidence>
<dbReference type="PROSITE" id="PS50005">
    <property type="entry name" value="TPR"/>
    <property type="match status" value="1"/>
</dbReference>
<dbReference type="Pfam" id="PF07219">
    <property type="entry name" value="HemY_N"/>
    <property type="match status" value="1"/>
</dbReference>
<organism evidence="14 15">
    <name type="scientific">Sedimenticola selenatireducens</name>
    <dbReference type="NCBI Taxonomy" id="191960"/>
    <lineage>
        <taxon>Bacteria</taxon>
        <taxon>Pseudomonadati</taxon>
        <taxon>Pseudomonadota</taxon>
        <taxon>Gammaproteobacteria</taxon>
        <taxon>Chromatiales</taxon>
        <taxon>Sedimenticolaceae</taxon>
        <taxon>Sedimenticola</taxon>
    </lineage>
</organism>
<keyword evidence="9" id="KW-0627">Porphyrin biosynthesis</keyword>
<keyword evidence="8 12" id="KW-0472">Membrane</keyword>
<comment type="caution">
    <text evidence="14">The sequence shown here is derived from an EMBL/GenBank/DDBJ whole genome shotgun (WGS) entry which is preliminary data.</text>
</comment>
<dbReference type="OrthoDB" id="7053339at2"/>
<dbReference type="UniPathway" id="UPA00252"/>
<evidence type="ECO:0000256" key="12">
    <source>
        <dbReference type="SAM" id="Phobius"/>
    </source>
</evidence>
<sequence>MRILILGLLGLAVSVILALAVKEDNGYILLGYGEWTVEGSLAFFLLMNLLMFGVLYLALRILSRIGATPKKIHDWREQRGAKRARKALTIGLVELSEGNWKRAEKDLVRFAGRSETPLLNYLAAARSAQQQNAHDRRDHYLQLAHESMPEADVAVGLTQAELQLDHEQLEQALATLKHLKEIAPRHTHVLKLLKELYQRLGDWQEMGQLLPELKKRKVINPDELSVLELRVYQNQLTVAAQDENLTQLQAAWNRIPSAVRAKEEMITPYVNHLMNRDEHTQVERLLRDAINRHWSDDLVELYGRVPAEDSARQLSVAEGWLKDRSRNPLLLLTLGRLCLRNKLWGKARTYLEASIGIEPSTAAYRALGALLEKMDEKDKALTCFKAGLELNSDHHGLLELPASLKLPAGKQEEGEAKQETPKLEVVSKQQG</sequence>
<dbReference type="AlphaFoldDB" id="A0A557SHM3"/>
<dbReference type="GO" id="GO:0042168">
    <property type="term" value="P:heme metabolic process"/>
    <property type="evidence" value="ECO:0007669"/>
    <property type="project" value="InterPro"/>
</dbReference>
<dbReference type="RefSeq" id="WP_144358034.1">
    <property type="nucleotide sequence ID" value="NZ_VMNH01000005.1"/>
</dbReference>
<dbReference type="SMART" id="SM00028">
    <property type="entry name" value="TPR"/>
    <property type="match status" value="2"/>
</dbReference>
<dbReference type="GO" id="GO:0006779">
    <property type="term" value="P:porphyrin-containing compound biosynthetic process"/>
    <property type="evidence" value="ECO:0007669"/>
    <property type="project" value="UniProtKB-KW"/>
</dbReference>
<dbReference type="InterPro" id="IPR019734">
    <property type="entry name" value="TPR_rpt"/>
</dbReference>
<dbReference type="InterPro" id="IPR005254">
    <property type="entry name" value="Heme_biosyn_assoc_TPR_pro"/>
</dbReference>
<evidence type="ECO:0000256" key="4">
    <source>
        <dbReference type="ARBA" id="ARBA00022475"/>
    </source>
</evidence>
<accession>A0A557SHM3</accession>
<reference evidence="14 15" key="1">
    <citation type="submission" date="2019-07" db="EMBL/GenBank/DDBJ databases">
        <title>The pathways for chlorine oxyanion respiration interact through the shared metabolite chlorate.</title>
        <authorList>
            <person name="Barnum T.P."/>
            <person name="Cheng Y."/>
            <person name="Hill K.A."/>
            <person name="Lucas L.N."/>
            <person name="Carlson H.K."/>
            <person name="Coates J.D."/>
        </authorList>
    </citation>
    <scope>NUCLEOTIDE SEQUENCE [LARGE SCALE GENOMIC DNA]</scope>
    <source>
        <strain evidence="14 15">BK-1</strain>
    </source>
</reference>
<protein>
    <submittedName>
        <fullName evidence="14">Heme biosynthesis protein HemY</fullName>
    </submittedName>
</protein>
<evidence type="ECO:0000259" key="13">
    <source>
        <dbReference type="Pfam" id="PF07219"/>
    </source>
</evidence>
<feature type="region of interest" description="Disordered" evidence="11">
    <location>
        <begin position="408"/>
        <end position="431"/>
    </location>
</feature>
<keyword evidence="15" id="KW-1185">Reference proteome</keyword>
<keyword evidence="6 12" id="KW-0812">Transmembrane</keyword>
<comment type="subcellular location">
    <subcellularLocation>
        <location evidence="2">Cell inner membrane</location>
        <topology evidence="2">Multi-pass membrane protein</topology>
    </subcellularLocation>
</comment>
<feature type="compositionally biased region" description="Basic and acidic residues" evidence="11">
    <location>
        <begin position="410"/>
        <end position="422"/>
    </location>
</feature>
<dbReference type="GO" id="GO:0005886">
    <property type="term" value="C:plasma membrane"/>
    <property type="evidence" value="ECO:0007669"/>
    <property type="project" value="UniProtKB-SubCell"/>
</dbReference>
<proteinExistence type="predicted"/>
<comment type="function">
    <text evidence="1">Involved in a late step of protoheme IX synthesis.</text>
</comment>
<dbReference type="Gene3D" id="1.25.40.10">
    <property type="entry name" value="Tetratricopeptide repeat domain"/>
    <property type="match status" value="2"/>
</dbReference>
<name>A0A557SHM3_9GAMM</name>
<dbReference type="NCBIfam" id="TIGR00540">
    <property type="entry name" value="TPR_hemY_coli"/>
    <property type="match status" value="1"/>
</dbReference>
<dbReference type="InterPro" id="IPR010817">
    <property type="entry name" value="HemY_N"/>
</dbReference>
<keyword evidence="4" id="KW-1003">Cell membrane</keyword>
<dbReference type="InterPro" id="IPR011990">
    <property type="entry name" value="TPR-like_helical_dom_sf"/>
</dbReference>
<dbReference type="SUPFAM" id="SSF48452">
    <property type="entry name" value="TPR-like"/>
    <property type="match status" value="2"/>
</dbReference>
<evidence type="ECO:0000256" key="3">
    <source>
        <dbReference type="ARBA" id="ARBA00004744"/>
    </source>
</evidence>
<evidence type="ECO:0000256" key="7">
    <source>
        <dbReference type="ARBA" id="ARBA00022989"/>
    </source>
</evidence>
<evidence type="ECO:0000256" key="9">
    <source>
        <dbReference type="ARBA" id="ARBA00023244"/>
    </source>
</evidence>
<evidence type="ECO:0000256" key="1">
    <source>
        <dbReference type="ARBA" id="ARBA00002962"/>
    </source>
</evidence>
<keyword evidence="10" id="KW-0802">TPR repeat</keyword>
<feature type="transmembrane region" description="Helical" evidence="12">
    <location>
        <begin position="42"/>
        <end position="62"/>
    </location>
</feature>
<dbReference type="EMBL" id="VMNH01000005">
    <property type="protein sequence ID" value="TVO76905.1"/>
    <property type="molecule type" value="Genomic_DNA"/>
</dbReference>
<evidence type="ECO:0000256" key="11">
    <source>
        <dbReference type="SAM" id="MobiDB-lite"/>
    </source>
</evidence>
<keyword evidence="5" id="KW-0997">Cell inner membrane</keyword>
<feature type="repeat" description="TPR" evidence="10">
    <location>
        <begin position="361"/>
        <end position="394"/>
    </location>
</feature>
<evidence type="ECO:0000256" key="2">
    <source>
        <dbReference type="ARBA" id="ARBA00004429"/>
    </source>
</evidence>
<evidence type="ECO:0000313" key="14">
    <source>
        <dbReference type="EMBL" id="TVO76905.1"/>
    </source>
</evidence>
<evidence type="ECO:0000256" key="10">
    <source>
        <dbReference type="PROSITE-ProRule" id="PRU00339"/>
    </source>
</evidence>
<evidence type="ECO:0000256" key="6">
    <source>
        <dbReference type="ARBA" id="ARBA00022692"/>
    </source>
</evidence>
<evidence type="ECO:0000256" key="8">
    <source>
        <dbReference type="ARBA" id="ARBA00023136"/>
    </source>
</evidence>
<keyword evidence="7 12" id="KW-1133">Transmembrane helix</keyword>
<gene>
    <name evidence="14" type="ORF">FHP88_05630</name>
</gene>